<name>A0A1M6D0X0_BUTFI</name>
<dbReference type="GO" id="GO:0005524">
    <property type="term" value="F:ATP binding"/>
    <property type="evidence" value="ECO:0007669"/>
    <property type="project" value="UniProtKB-UniRule"/>
</dbReference>
<evidence type="ECO:0000256" key="8">
    <source>
        <dbReference type="ARBA" id="ARBA00022917"/>
    </source>
</evidence>
<evidence type="ECO:0000256" key="5">
    <source>
        <dbReference type="ARBA" id="ARBA00022598"/>
    </source>
</evidence>
<keyword evidence="4 11" id="KW-0963">Cytoplasm</keyword>
<keyword evidence="15" id="KW-1185">Reference proteome</keyword>
<dbReference type="InterPro" id="IPR014758">
    <property type="entry name" value="Met-tRNA_synth"/>
</dbReference>
<dbReference type="EMBL" id="FQXK01000036">
    <property type="protein sequence ID" value="SHI66932.1"/>
    <property type="molecule type" value="Genomic_DNA"/>
</dbReference>
<dbReference type="CDD" id="cd07957">
    <property type="entry name" value="Anticodon_Ia_Met"/>
    <property type="match status" value="1"/>
</dbReference>
<feature type="binding site" evidence="11">
    <location>
        <position position="155"/>
    </location>
    <ligand>
        <name>Zn(2+)</name>
        <dbReference type="ChEBI" id="CHEBI:29105"/>
    </ligand>
</feature>
<dbReference type="InterPro" id="IPR015413">
    <property type="entry name" value="Methionyl/Leucyl_tRNA_Synth"/>
</dbReference>
<dbReference type="Proteomes" id="UP000184278">
    <property type="component" value="Unassembled WGS sequence"/>
</dbReference>
<keyword evidence="11" id="KW-0862">Zinc</keyword>
<comment type="subcellular location">
    <subcellularLocation>
        <location evidence="2 11">Cytoplasm</location>
    </subcellularLocation>
</comment>
<feature type="binding site" evidence="11">
    <location>
        <position position="146"/>
    </location>
    <ligand>
        <name>Zn(2+)</name>
        <dbReference type="ChEBI" id="CHEBI:29105"/>
    </ligand>
</feature>
<dbReference type="AlphaFoldDB" id="A0A1M6D0X0"/>
<dbReference type="Pfam" id="PF09334">
    <property type="entry name" value="tRNA-synt_1g"/>
    <property type="match status" value="1"/>
</dbReference>
<keyword evidence="5 11" id="KW-0436">Ligase</keyword>
<dbReference type="InterPro" id="IPR001412">
    <property type="entry name" value="aa-tRNA-synth_I_CS"/>
</dbReference>
<feature type="binding site" evidence="11">
    <location>
        <position position="143"/>
    </location>
    <ligand>
        <name>Zn(2+)</name>
        <dbReference type="ChEBI" id="CHEBI:29105"/>
    </ligand>
</feature>
<keyword evidence="8 11" id="KW-0648">Protein biosynthesis</keyword>
<dbReference type="NCBIfam" id="TIGR00398">
    <property type="entry name" value="metG"/>
    <property type="match status" value="1"/>
</dbReference>
<dbReference type="InterPro" id="IPR009080">
    <property type="entry name" value="tRNAsynth_Ia_anticodon-bd"/>
</dbReference>
<dbReference type="CDD" id="cd00814">
    <property type="entry name" value="MetRS_core"/>
    <property type="match status" value="1"/>
</dbReference>
<dbReference type="Pfam" id="PF19303">
    <property type="entry name" value="Anticodon_3"/>
    <property type="match status" value="1"/>
</dbReference>
<dbReference type="STRING" id="1121131.SAMN02745229_03438"/>
<evidence type="ECO:0000256" key="9">
    <source>
        <dbReference type="ARBA" id="ARBA00023146"/>
    </source>
</evidence>
<organism evidence="14 15">
    <name type="scientific">Butyrivibrio fibrisolvens DSM 3071</name>
    <dbReference type="NCBI Taxonomy" id="1121131"/>
    <lineage>
        <taxon>Bacteria</taxon>
        <taxon>Bacillati</taxon>
        <taxon>Bacillota</taxon>
        <taxon>Clostridia</taxon>
        <taxon>Lachnospirales</taxon>
        <taxon>Lachnospiraceae</taxon>
        <taxon>Butyrivibrio</taxon>
    </lineage>
</organism>
<comment type="similarity">
    <text evidence="3 11">Belongs to the class-I aminoacyl-tRNA synthetase family. MetG type 1 subfamily.</text>
</comment>
<dbReference type="SUPFAM" id="SSF47323">
    <property type="entry name" value="Anticodon-binding domain of a subclass of class I aminoacyl-tRNA synthetases"/>
    <property type="match status" value="1"/>
</dbReference>
<dbReference type="PRINTS" id="PR01041">
    <property type="entry name" value="TRNASYNTHMET"/>
</dbReference>
<dbReference type="EC" id="6.1.1.10" evidence="11"/>
<protein>
    <recommendedName>
        <fullName evidence="11">Methionine--tRNA ligase</fullName>
        <ecNumber evidence="11">6.1.1.10</ecNumber>
    </recommendedName>
    <alternativeName>
        <fullName evidence="11">Methionyl-tRNA synthetase</fullName>
        <shortName evidence="11">MetRS</shortName>
    </alternativeName>
</protein>
<dbReference type="InterPro" id="IPR023458">
    <property type="entry name" value="Met-tRNA_ligase_1"/>
</dbReference>
<keyword evidence="9 11" id="KW-0030">Aminoacyl-tRNA synthetase</keyword>
<dbReference type="InterPro" id="IPR033911">
    <property type="entry name" value="MetRS_core"/>
</dbReference>
<dbReference type="PANTHER" id="PTHR45765">
    <property type="entry name" value="METHIONINE--TRNA LIGASE"/>
    <property type="match status" value="1"/>
</dbReference>
<dbReference type="OrthoDB" id="9810191at2"/>
<evidence type="ECO:0000259" key="12">
    <source>
        <dbReference type="Pfam" id="PF09334"/>
    </source>
</evidence>
<comment type="subunit">
    <text evidence="11">Monomer.</text>
</comment>
<comment type="catalytic activity">
    <reaction evidence="10 11">
        <text>tRNA(Met) + L-methionine + ATP = L-methionyl-tRNA(Met) + AMP + diphosphate</text>
        <dbReference type="Rhea" id="RHEA:13481"/>
        <dbReference type="Rhea" id="RHEA-COMP:9667"/>
        <dbReference type="Rhea" id="RHEA-COMP:9698"/>
        <dbReference type="ChEBI" id="CHEBI:30616"/>
        <dbReference type="ChEBI" id="CHEBI:33019"/>
        <dbReference type="ChEBI" id="CHEBI:57844"/>
        <dbReference type="ChEBI" id="CHEBI:78442"/>
        <dbReference type="ChEBI" id="CHEBI:78530"/>
        <dbReference type="ChEBI" id="CHEBI:456215"/>
        <dbReference type="EC" id="6.1.1.10"/>
    </reaction>
</comment>
<dbReference type="Gene3D" id="3.40.50.620">
    <property type="entry name" value="HUPs"/>
    <property type="match status" value="1"/>
</dbReference>
<evidence type="ECO:0000313" key="15">
    <source>
        <dbReference type="Proteomes" id="UP000184278"/>
    </source>
</evidence>
<sequence>MNRNILIGGAWPYANGSLHIGHIAGLLPGDVLARYHRACKDKVYFVSGSDCHGTPVAIRAKSENKTPRQVSDHYHEEFVDAFKRLGFTYDLYTKTSSIEHKTFVQEFHRRLYESEYVYEKETPQAFCDSCNTFLADRFVTGICPSCGAPARGDQCDACGTVLDPESLKAPICAVCKTPISFKNSKHLYIAITKLEKELRRLVDTSTSWRKNAISFTNKYLDEGLRDRALTRDLEWGIPVPKEGYENKTIYIWAENVLGYLSAAKVVADQRGESFEELFGADSKHYYVHGKDNIPFHTIILPALLIANGQGYHLPDQIVSSEYLTLEGRKISTSQNYAIWVKDLLDKYDPDSLRYYFLANGPEKKDADFSWTEYVNNHNGELLGAYGNFINRTLTFITKYFDGIVPEGQLSKEWDETLRKLYETTGKKIEDGHFKDAVEGIFEVVRKANKYFDEQAPWKTRTENIEACKNTLFQCTQIIANLVVILAPFTPFSSEKVCKWLNISDDWSYKEVKAGYKLPEIQILFERLDKKVIEEERDKLNLKD</sequence>
<comment type="cofactor">
    <cofactor evidence="11">
        <name>Zn(2+)</name>
        <dbReference type="ChEBI" id="CHEBI:29105"/>
    </cofactor>
    <text evidence="11">Binds 1 zinc ion per subunit.</text>
</comment>
<dbReference type="InterPro" id="IPR014729">
    <property type="entry name" value="Rossmann-like_a/b/a_fold"/>
</dbReference>
<dbReference type="PROSITE" id="PS00178">
    <property type="entry name" value="AA_TRNA_LIGASE_I"/>
    <property type="match status" value="1"/>
</dbReference>
<comment type="function">
    <text evidence="1 11">Is required not only for elongation of protein synthesis but also for the initiation of all mRNA translation through initiator tRNA(fMet) aminoacylation.</text>
</comment>
<dbReference type="Gene3D" id="2.20.28.20">
    <property type="entry name" value="Methionyl-tRNA synthetase, Zn-domain"/>
    <property type="match status" value="1"/>
</dbReference>
<dbReference type="GO" id="GO:0004825">
    <property type="term" value="F:methionine-tRNA ligase activity"/>
    <property type="evidence" value="ECO:0007669"/>
    <property type="project" value="UniProtKB-UniRule"/>
</dbReference>
<dbReference type="SUPFAM" id="SSF57770">
    <property type="entry name" value="Methionyl-tRNA synthetase (MetRS), Zn-domain"/>
    <property type="match status" value="1"/>
</dbReference>
<evidence type="ECO:0000256" key="4">
    <source>
        <dbReference type="ARBA" id="ARBA00022490"/>
    </source>
</evidence>
<evidence type="ECO:0000256" key="11">
    <source>
        <dbReference type="HAMAP-Rule" id="MF_00098"/>
    </source>
</evidence>
<feature type="short sequence motif" description="'KMSKS' region" evidence="11">
    <location>
        <begin position="329"/>
        <end position="333"/>
    </location>
</feature>
<keyword evidence="6 11" id="KW-0547">Nucleotide-binding</keyword>
<feature type="domain" description="Methionyl-tRNA synthetase anticodon-binding" evidence="13">
    <location>
        <begin position="414"/>
        <end position="536"/>
    </location>
</feature>
<evidence type="ECO:0000256" key="7">
    <source>
        <dbReference type="ARBA" id="ARBA00022840"/>
    </source>
</evidence>
<evidence type="ECO:0000313" key="14">
    <source>
        <dbReference type="EMBL" id="SHI66932.1"/>
    </source>
</evidence>
<dbReference type="GeneID" id="89511107"/>
<dbReference type="InterPro" id="IPR029038">
    <property type="entry name" value="MetRS_Zn"/>
</dbReference>
<feature type="short sequence motif" description="'HIGH' region" evidence="11">
    <location>
        <begin position="12"/>
        <end position="22"/>
    </location>
</feature>
<dbReference type="PANTHER" id="PTHR45765:SF1">
    <property type="entry name" value="METHIONINE--TRNA LIGASE, CYTOPLASMIC"/>
    <property type="match status" value="1"/>
</dbReference>
<dbReference type="GO" id="GO:0005829">
    <property type="term" value="C:cytosol"/>
    <property type="evidence" value="ECO:0007669"/>
    <property type="project" value="TreeGrafter"/>
</dbReference>
<dbReference type="InterPro" id="IPR041872">
    <property type="entry name" value="Anticodon_Met"/>
</dbReference>
<dbReference type="HAMAP" id="MF_00098">
    <property type="entry name" value="Met_tRNA_synth_type1"/>
    <property type="match status" value="1"/>
</dbReference>
<proteinExistence type="inferred from homology"/>
<feature type="binding site" evidence="11">
    <location>
        <position position="332"/>
    </location>
    <ligand>
        <name>ATP</name>
        <dbReference type="ChEBI" id="CHEBI:30616"/>
    </ligand>
</feature>
<dbReference type="Gene3D" id="1.10.730.10">
    <property type="entry name" value="Isoleucyl-tRNA Synthetase, Domain 1"/>
    <property type="match status" value="1"/>
</dbReference>
<feature type="domain" description="Methionyl/Leucyl tRNA synthetase" evidence="12">
    <location>
        <begin position="5"/>
        <end position="393"/>
    </location>
</feature>
<gene>
    <name evidence="11" type="primary">metG</name>
    <name evidence="14" type="ORF">SAMN02745229_03438</name>
</gene>
<feature type="binding site" evidence="11">
    <location>
        <position position="158"/>
    </location>
    <ligand>
        <name>Zn(2+)</name>
        <dbReference type="ChEBI" id="CHEBI:29105"/>
    </ligand>
</feature>
<evidence type="ECO:0000256" key="1">
    <source>
        <dbReference type="ARBA" id="ARBA00003314"/>
    </source>
</evidence>
<evidence type="ECO:0000256" key="10">
    <source>
        <dbReference type="ARBA" id="ARBA00047364"/>
    </source>
</evidence>
<keyword evidence="11" id="KW-0479">Metal-binding</keyword>
<evidence type="ECO:0000256" key="3">
    <source>
        <dbReference type="ARBA" id="ARBA00008258"/>
    </source>
</evidence>
<dbReference type="RefSeq" id="WP_073389569.1">
    <property type="nucleotide sequence ID" value="NZ_FQXK01000036.1"/>
</dbReference>
<accession>A0A1M6D0X0</accession>
<evidence type="ECO:0000256" key="2">
    <source>
        <dbReference type="ARBA" id="ARBA00004496"/>
    </source>
</evidence>
<evidence type="ECO:0000256" key="6">
    <source>
        <dbReference type="ARBA" id="ARBA00022741"/>
    </source>
</evidence>
<evidence type="ECO:0000259" key="13">
    <source>
        <dbReference type="Pfam" id="PF19303"/>
    </source>
</evidence>
<dbReference type="GO" id="GO:0006431">
    <property type="term" value="P:methionyl-tRNA aminoacylation"/>
    <property type="evidence" value="ECO:0007669"/>
    <property type="project" value="UniProtKB-UniRule"/>
</dbReference>
<reference evidence="15" key="1">
    <citation type="submission" date="2016-11" db="EMBL/GenBank/DDBJ databases">
        <authorList>
            <person name="Varghese N."/>
            <person name="Submissions S."/>
        </authorList>
    </citation>
    <scope>NUCLEOTIDE SEQUENCE [LARGE SCALE GENOMIC DNA]</scope>
    <source>
        <strain evidence="15">DSM 3071</strain>
    </source>
</reference>
<keyword evidence="7 11" id="KW-0067">ATP-binding</keyword>
<dbReference type="SUPFAM" id="SSF52374">
    <property type="entry name" value="Nucleotidylyl transferase"/>
    <property type="match status" value="1"/>
</dbReference>
<dbReference type="GO" id="GO:0046872">
    <property type="term" value="F:metal ion binding"/>
    <property type="evidence" value="ECO:0007669"/>
    <property type="project" value="UniProtKB-KW"/>
</dbReference>